<sequence length="143" mass="14472">MVASPYLIQANVQPAKAEFSLLSSLTGFTSTDVIDSISGTAAAAGLITGTGTFDFSGASGLQNVAAGDIAEFRIYVHNSGANPMTRIGIGQAFGTNGTADLTLNGTINAAAVPEPSLLALLGCMGLFAIEVRRRKAAAASRAH</sequence>
<evidence type="ECO:0000313" key="2">
    <source>
        <dbReference type="Proteomes" id="UP000316598"/>
    </source>
</evidence>
<organism evidence="1 2">
    <name type="scientific">Rubripirellula amarantea</name>
    <dbReference type="NCBI Taxonomy" id="2527999"/>
    <lineage>
        <taxon>Bacteria</taxon>
        <taxon>Pseudomonadati</taxon>
        <taxon>Planctomycetota</taxon>
        <taxon>Planctomycetia</taxon>
        <taxon>Pirellulales</taxon>
        <taxon>Pirellulaceae</taxon>
        <taxon>Rubripirellula</taxon>
    </lineage>
</organism>
<dbReference type="AlphaFoldDB" id="A0A5C5WIP7"/>
<accession>A0A5C5WIP7</accession>
<name>A0A5C5WIP7_9BACT</name>
<dbReference type="RefSeq" id="WP_146515675.1">
    <property type="nucleotide sequence ID" value="NZ_SJPI01000002.1"/>
</dbReference>
<comment type="caution">
    <text evidence="1">The sequence shown here is derived from an EMBL/GenBank/DDBJ whole genome shotgun (WGS) entry which is preliminary data.</text>
</comment>
<keyword evidence="2" id="KW-1185">Reference proteome</keyword>
<dbReference type="Proteomes" id="UP000316598">
    <property type="component" value="Unassembled WGS sequence"/>
</dbReference>
<evidence type="ECO:0000313" key="1">
    <source>
        <dbReference type="EMBL" id="TWT50447.1"/>
    </source>
</evidence>
<gene>
    <name evidence="1" type="ORF">Pla22_31900</name>
</gene>
<reference evidence="1 2" key="1">
    <citation type="submission" date="2019-02" db="EMBL/GenBank/DDBJ databases">
        <title>Deep-cultivation of Planctomycetes and their phenomic and genomic characterization uncovers novel biology.</title>
        <authorList>
            <person name="Wiegand S."/>
            <person name="Jogler M."/>
            <person name="Boedeker C."/>
            <person name="Pinto D."/>
            <person name="Vollmers J."/>
            <person name="Rivas-Marin E."/>
            <person name="Kohn T."/>
            <person name="Peeters S.H."/>
            <person name="Heuer A."/>
            <person name="Rast P."/>
            <person name="Oberbeckmann S."/>
            <person name="Bunk B."/>
            <person name="Jeske O."/>
            <person name="Meyerdierks A."/>
            <person name="Storesund J.E."/>
            <person name="Kallscheuer N."/>
            <person name="Luecker S."/>
            <person name="Lage O.M."/>
            <person name="Pohl T."/>
            <person name="Merkel B.J."/>
            <person name="Hornburger P."/>
            <person name="Mueller R.-W."/>
            <person name="Bruemmer F."/>
            <person name="Labrenz M."/>
            <person name="Spormann A.M."/>
            <person name="Op Den Camp H."/>
            <person name="Overmann J."/>
            <person name="Amann R."/>
            <person name="Jetten M.S.M."/>
            <person name="Mascher T."/>
            <person name="Medema M.H."/>
            <person name="Devos D.P."/>
            <person name="Kaster A.-K."/>
            <person name="Ovreas L."/>
            <person name="Rohde M."/>
            <person name="Galperin M.Y."/>
            <person name="Jogler C."/>
        </authorList>
    </citation>
    <scope>NUCLEOTIDE SEQUENCE [LARGE SCALE GENOMIC DNA]</scope>
    <source>
        <strain evidence="1 2">Pla22</strain>
    </source>
</reference>
<protein>
    <recommendedName>
        <fullName evidence="3">PEP-CTERM protein-sorting domain-containing protein</fullName>
    </recommendedName>
</protein>
<proteinExistence type="predicted"/>
<evidence type="ECO:0008006" key="3">
    <source>
        <dbReference type="Google" id="ProtNLM"/>
    </source>
</evidence>
<dbReference type="EMBL" id="SJPI01000002">
    <property type="protein sequence ID" value="TWT50447.1"/>
    <property type="molecule type" value="Genomic_DNA"/>
</dbReference>